<feature type="compositionally biased region" description="Polar residues" evidence="1">
    <location>
        <begin position="540"/>
        <end position="555"/>
    </location>
</feature>
<gene>
    <name evidence="2" type="ORF">WHR41_06050</name>
</gene>
<feature type="region of interest" description="Disordered" evidence="1">
    <location>
        <begin position="525"/>
        <end position="573"/>
    </location>
</feature>
<dbReference type="AlphaFoldDB" id="A0AB34KQ32"/>
<feature type="compositionally biased region" description="Pro residues" evidence="1">
    <location>
        <begin position="167"/>
        <end position="176"/>
    </location>
</feature>
<proteinExistence type="predicted"/>
<feature type="compositionally biased region" description="Polar residues" evidence="1">
    <location>
        <begin position="119"/>
        <end position="132"/>
    </location>
</feature>
<dbReference type="EMBL" id="JAAQHG020000018">
    <property type="protein sequence ID" value="KAL1585665.1"/>
    <property type="molecule type" value="Genomic_DNA"/>
</dbReference>
<feature type="region of interest" description="Disordered" evidence="1">
    <location>
        <begin position="304"/>
        <end position="420"/>
    </location>
</feature>
<evidence type="ECO:0000313" key="3">
    <source>
        <dbReference type="Proteomes" id="UP000803884"/>
    </source>
</evidence>
<dbReference type="RefSeq" id="XP_069228771.1">
    <property type="nucleotide sequence ID" value="XM_069374655.1"/>
</dbReference>
<evidence type="ECO:0000313" key="2">
    <source>
        <dbReference type="EMBL" id="KAL1585665.1"/>
    </source>
</evidence>
<organism evidence="2 3">
    <name type="scientific">Cladosporium halotolerans</name>
    <dbReference type="NCBI Taxonomy" id="1052096"/>
    <lineage>
        <taxon>Eukaryota</taxon>
        <taxon>Fungi</taxon>
        <taxon>Dikarya</taxon>
        <taxon>Ascomycota</taxon>
        <taxon>Pezizomycotina</taxon>
        <taxon>Dothideomycetes</taxon>
        <taxon>Dothideomycetidae</taxon>
        <taxon>Cladosporiales</taxon>
        <taxon>Cladosporiaceae</taxon>
        <taxon>Cladosporium</taxon>
    </lineage>
</organism>
<sequence length="623" mass="69312">MEWLRQHAGTLASSDIPPEFLAAPPRDSNDAVYKHIQQANMDRFDAIKNGQAVGVQLTPTEAARNHHLRHVTKRQSLRSVSDDDNSSYMPSVSQLPVHDHSLRHKKAFVPQKAPIADSPDTQRTIRSVSGSHSLRHEKRPLSGAGRPLRSNENSPSLSQSKGSPPTSQKPPLPANPTPQLRHSSLPVHLKQDARDNARNDRPRQHALRRSSREYRLENKPAVLESKPAAIKSKPAPVEEPTKHKDYSTIVETTSITAPHLLGLSHNRDRSMGTPMSASANSDRTEMEVCEAQNVALYPHSNDSLLLVQNGPKPLNKDKPEAAKPVKEPASNPPRRSWAQVAAQPPPPPAADPPSIAVNGKSIHTVKSPLTDPREAPAPPVINFIPPTPSHDESDEEIERAQRDDDEPDVPQRRSSLAKRARRYSDVLVRPLIGRTLVTRNHNIKPAPTMTEKREDEMLHPNWVPTSFWEEEDEEDFYDLDGPPEPLPAGGDTSEHPRNKFPRSMSVRMPGFRGSGGFLLGNSLGMDRHGTNKRRPHVTPRSDSTPSFNTSLQRVPSTESASSRGSGEGRVFSIPGTRTKLQYVGFKPITERMKKRRETKEDAARERRRAELKDQIGMRIVHDA</sequence>
<feature type="region of interest" description="Disordered" evidence="1">
    <location>
        <begin position="69"/>
        <end position="242"/>
    </location>
</feature>
<evidence type="ECO:0000256" key="1">
    <source>
        <dbReference type="SAM" id="MobiDB-lite"/>
    </source>
</evidence>
<dbReference type="Proteomes" id="UP000803884">
    <property type="component" value="Unassembled WGS sequence"/>
</dbReference>
<dbReference type="GeneID" id="96007493"/>
<protein>
    <submittedName>
        <fullName evidence="2">Uncharacterized protein</fullName>
    </submittedName>
</protein>
<reference evidence="2 3" key="1">
    <citation type="journal article" date="2020" name="Microbiol. Resour. Announc.">
        <title>Draft Genome Sequence of a Cladosporium Species Isolated from the Mesophotic Ascidian Didemnum maculosum.</title>
        <authorList>
            <person name="Gioti A."/>
            <person name="Siaperas R."/>
            <person name="Nikolaivits E."/>
            <person name="Le Goff G."/>
            <person name="Ouazzani J."/>
            <person name="Kotoulas G."/>
            <person name="Topakas E."/>
        </authorList>
    </citation>
    <scope>NUCLEOTIDE SEQUENCE [LARGE SCALE GENOMIC DNA]</scope>
    <source>
        <strain evidence="2 3">TM138-S3</strain>
    </source>
</reference>
<keyword evidence="3" id="KW-1185">Reference proteome</keyword>
<feature type="compositionally biased region" description="Basic and acidic residues" evidence="1">
    <location>
        <begin position="314"/>
        <end position="326"/>
    </location>
</feature>
<feature type="region of interest" description="Disordered" evidence="1">
    <location>
        <begin position="471"/>
        <end position="498"/>
    </location>
</feature>
<name>A0AB34KQ32_9PEZI</name>
<feature type="compositionally biased region" description="Polar residues" evidence="1">
    <location>
        <begin position="150"/>
        <end position="166"/>
    </location>
</feature>
<feature type="compositionally biased region" description="Acidic residues" evidence="1">
    <location>
        <begin position="392"/>
        <end position="408"/>
    </location>
</feature>
<accession>A0AB34KQ32</accession>
<feature type="compositionally biased region" description="Basic and acidic residues" evidence="1">
    <location>
        <begin position="189"/>
        <end position="203"/>
    </location>
</feature>
<comment type="caution">
    <text evidence="2">The sequence shown here is derived from an EMBL/GenBank/DDBJ whole genome shotgun (WGS) entry which is preliminary data.</text>
</comment>